<comment type="subunit">
    <text evidence="1">Homotetramer.</text>
</comment>
<dbReference type="InterPro" id="IPR004800">
    <property type="entry name" value="KdsD/KpsF-type"/>
</dbReference>
<dbReference type="CDD" id="cd04604">
    <property type="entry name" value="CBS_pair_SIS_assoc"/>
    <property type="match status" value="1"/>
</dbReference>
<dbReference type="InterPro" id="IPR000644">
    <property type="entry name" value="CBS_dom"/>
</dbReference>
<evidence type="ECO:0000259" key="3">
    <source>
        <dbReference type="PROSITE" id="PS51371"/>
    </source>
</evidence>
<evidence type="ECO:0000256" key="1">
    <source>
        <dbReference type="ARBA" id="ARBA00011881"/>
    </source>
</evidence>
<gene>
    <name evidence="4" type="primary">kdsD_3</name>
    <name evidence="4" type="ORF">NCTC8622_00362</name>
</gene>
<keyword evidence="2" id="KW-0129">CBS domain</keyword>
<name>A0A376TWD3_ECOLX</name>
<dbReference type="PANTHER" id="PTHR42745:SF1">
    <property type="entry name" value="ARABINOSE 5-PHOSPHATE ISOMERASE KDSD"/>
    <property type="match status" value="1"/>
</dbReference>
<proteinExistence type="predicted"/>
<dbReference type="NCBIfam" id="TIGR00393">
    <property type="entry name" value="kpsF"/>
    <property type="match status" value="1"/>
</dbReference>
<sequence>MGDALAVALLKARGFTAEDFALSHPGGALGRKLLLRVNDIMHTGDEIPHVKKTASLRDALLEVTRKNLGMTVICDDNMMIEGIFTDGDLRRVFDMGVDVRQLSIADVMTPGGIRVRPGILAVEALNLMQSRHITSVMVADGDHLLGVLHMHDLLRAGVV</sequence>
<evidence type="ECO:0000256" key="2">
    <source>
        <dbReference type="PROSITE-ProRule" id="PRU00703"/>
    </source>
</evidence>
<evidence type="ECO:0000313" key="4">
    <source>
        <dbReference type="EMBL" id="STI81429.1"/>
    </source>
</evidence>
<dbReference type="SUPFAM" id="SSF54631">
    <property type="entry name" value="CBS-domain pair"/>
    <property type="match status" value="1"/>
</dbReference>
<keyword evidence="4" id="KW-0413">Isomerase</keyword>
<dbReference type="Gene3D" id="3.10.580.10">
    <property type="entry name" value="CBS-domain"/>
    <property type="match status" value="1"/>
</dbReference>
<evidence type="ECO:0000313" key="5">
    <source>
        <dbReference type="Proteomes" id="UP000254079"/>
    </source>
</evidence>
<feature type="domain" description="CBS" evidence="3">
    <location>
        <begin position="108"/>
        <end position="159"/>
    </location>
</feature>
<protein>
    <submittedName>
        <fullName evidence="4">D-arabinose 5-phosphate isomerase</fullName>
        <ecNumber evidence="4">5.3.1.13</ecNumber>
    </submittedName>
</protein>
<dbReference type="FunFam" id="3.10.580.10:FF:000007">
    <property type="entry name" value="Arabinose 5-phosphate isomerase"/>
    <property type="match status" value="1"/>
</dbReference>
<dbReference type="Gene3D" id="3.40.50.10490">
    <property type="entry name" value="Glucose-6-phosphate isomerase like protein, domain 1"/>
    <property type="match status" value="1"/>
</dbReference>
<organism evidence="4 5">
    <name type="scientific">Escherichia coli</name>
    <dbReference type="NCBI Taxonomy" id="562"/>
    <lineage>
        <taxon>Bacteria</taxon>
        <taxon>Pseudomonadati</taxon>
        <taxon>Pseudomonadota</taxon>
        <taxon>Gammaproteobacteria</taxon>
        <taxon>Enterobacterales</taxon>
        <taxon>Enterobacteriaceae</taxon>
        <taxon>Escherichia</taxon>
    </lineage>
</organism>
<reference evidence="4 5" key="1">
    <citation type="submission" date="2018-06" db="EMBL/GenBank/DDBJ databases">
        <authorList>
            <consortium name="Pathogen Informatics"/>
            <person name="Doyle S."/>
        </authorList>
    </citation>
    <scope>NUCLEOTIDE SEQUENCE [LARGE SCALE GENOMIC DNA]</scope>
    <source>
        <strain evidence="4 5">NCTC8622</strain>
    </source>
</reference>
<dbReference type="GO" id="GO:0019146">
    <property type="term" value="F:arabinose-5-phosphate isomerase activity"/>
    <property type="evidence" value="ECO:0007669"/>
    <property type="project" value="UniProtKB-EC"/>
</dbReference>
<dbReference type="EC" id="5.3.1.13" evidence="4"/>
<dbReference type="PANTHER" id="PTHR42745">
    <property type="match status" value="1"/>
</dbReference>
<dbReference type="EMBL" id="UGCP01000002">
    <property type="protein sequence ID" value="STI81429.1"/>
    <property type="molecule type" value="Genomic_DNA"/>
</dbReference>
<dbReference type="AlphaFoldDB" id="A0A376TWD3"/>
<dbReference type="InterPro" id="IPR050986">
    <property type="entry name" value="GutQ/KpsF_isomerases"/>
</dbReference>
<dbReference type="Proteomes" id="UP000254079">
    <property type="component" value="Unassembled WGS sequence"/>
</dbReference>
<dbReference type="PROSITE" id="PS51371">
    <property type="entry name" value="CBS"/>
    <property type="match status" value="2"/>
</dbReference>
<dbReference type="GO" id="GO:0005975">
    <property type="term" value="P:carbohydrate metabolic process"/>
    <property type="evidence" value="ECO:0007669"/>
    <property type="project" value="InterPro"/>
</dbReference>
<dbReference type="Pfam" id="PF00571">
    <property type="entry name" value="CBS"/>
    <property type="match status" value="2"/>
</dbReference>
<accession>A0A376TWD3</accession>
<feature type="domain" description="CBS" evidence="3">
    <location>
        <begin position="41"/>
        <end position="99"/>
    </location>
</feature>
<dbReference type="InterPro" id="IPR046342">
    <property type="entry name" value="CBS_dom_sf"/>
</dbReference>